<sequence>MKNLKKINRQEMKTIKGGINCPGGQICMIGGKWTCTAYDGCGGGNQP</sequence>
<dbReference type="EMBL" id="JAELVM010000003">
    <property type="protein sequence ID" value="MBL1222472.1"/>
    <property type="molecule type" value="Genomic_DNA"/>
</dbReference>
<protein>
    <recommendedName>
        <fullName evidence="3">Bacteriocin</fullName>
    </recommendedName>
</protein>
<keyword evidence="2" id="KW-1185">Reference proteome</keyword>
<proteinExistence type="predicted"/>
<comment type="caution">
    <text evidence="1">The sequence shown here is derived from an EMBL/GenBank/DDBJ whole genome shotgun (WGS) entry which is preliminary data.</text>
</comment>
<evidence type="ECO:0000313" key="1">
    <source>
        <dbReference type="EMBL" id="MBL1222472.1"/>
    </source>
</evidence>
<dbReference type="RefSeq" id="WP_202092849.1">
    <property type="nucleotide sequence ID" value="NZ_JAELVM010000003.1"/>
</dbReference>
<accession>A0ABS1QIM4</accession>
<evidence type="ECO:0008006" key="3">
    <source>
        <dbReference type="Google" id="ProtNLM"/>
    </source>
</evidence>
<dbReference type="Proteomes" id="UP000661696">
    <property type="component" value="Unassembled WGS sequence"/>
</dbReference>
<name>A0ABS1QIM4_9FLAO</name>
<dbReference type="InterPro" id="IPR058074">
    <property type="entry name" value="Bacteriocin-like"/>
</dbReference>
<gene>
    <name evidence="1" type="ORF">JET18_16585</name>
</gene>
<reference evidence="1 2" key="1">
    <citation type="submission" date="2020-12" db="EMBL/GenBank/DDBJ databases">
        <title>Chryseobacterium endoalhailicus sp. nov., isolated from seed of leguminous plant.</title>
        <authorList>
            <person name="Zhang X."/>
        </authorList>
    </citation>
    <scope>NUCLEOTIDE SEQUENCE [LARGE SCALE GENOMIC DNA]</scope>
    <source>
        <strain evidence="1 2">L7</strain>
    </source>
</reference>
<evidence type="ECO:0000313" key="2">
    <source>
        <dbReference type="Proteomes" id="UP000661696"/>
    </source>
</evidence>
<organism evidence="1 2">
    <name type="scientific">Chryseobacterium endalhagicum</name>
    <dbReference type="NCBI Taxonomy" id="2797638"/>
    <lineage>
        <taxon>Bacteria</taxon>
        <taxon>Pseudomonadati</taxon>
        <taxon>Bacteroidota</taxon>
        <taxon>Flavobacteriia</taxon>
        <taxon>Flavobacteriales</taxon>
        <taxon>Weeksellaceae</taxon>
        <taxon>Chryseobacterium group</taxon>
        <taxon>Chryseobacterium</taxon>
    </lineage>
</organism>
<dbReference type="NCBIfam" id="NF047798">
    <property type="entry name" value="leader_Chryseo"/>
    <property type="match status" value="1"/>
</dbReference>